<organism evidence="3 4">
    <name type="scientific">Nocardioides hankookensis</name>
    <dbReference type="NCBI Taxonomy" id="443157"/>
    <lineage>
        <taxon>Bacteria</taxon>
        <taxon>Bacillati</taxon>
        <taxon>Actinomycetota</taxon>
        <taxon>Actinomycetes</taxon>
        <taxon>Propionibacteriales</taxon>
        <taxon>Nocardioidaceae</taxon>
        <taxon>Nocardioides</taxon>
    </lineage>
</organism>
<sequence>MDFDLPLDEARVYRPPLAVPDDLEEFWARTLARIGTAAPTFTRVDSGLVAVETYDVTLAGFDGDPVRAWLHLPASSLRAGPLPGVVQLQGYNGGRGLPHEHVFWALAGYAHLVVDTRGQGSGWTTGATGDPAGSGSSQPGFLTRGVEDPETYYYRRVYADAVAALEVLRGHDLVDPSRVAVAGGSQGGGISTSVAALAPSSVAAVLCDVPFLCDFRRAVAVSPAEPYGELVRYLAAHRDRVEQTFATLSYVDAAVLGRLATAPALWSVALMDLTCPPSTVFAAYNWYGGPKEIEVYEFNDHEGGEAFQQQRQLAWLPTVLGA</sequence>
<dbReference type="Pfam" id="PF05448">
    <property type="entry name" value="AXE1"/>
    <property type="match status" value="1"/>
</dbReference>
<dbReference type="Gene3D" id="3.40.50.1820">
    <property type="entry name" value="alpha/beta hydrolase"/>
    <property type="match status" value="1"/>
</dbReference>
<gene>
    <name evidence="3" type="ORF">ACFPYL_12855</name>
</gene>
<comment type="caution">
    <text evidence="3">The sequence shown here is derived from an EMBL/GenBank/DDBJ whole genome shotgun (WGS) entry which is preliminary data.</text>
</comment>
<evidence type="ECO:0000256" key="1">
    <source>
        <dbReference type="SAM" id="MobiDB-lite"/>
    </source>
</evidence>
<evidence type="ECO:0000313" key="3">
    <source>
        <dbReference type="EMBL" id="MFC6043977.1"/>
    </source>
</evidence>
<keyword evidence="4" id="KW-1185">Reference proteome</keyword>
<dbReference type="EMBL" id="JBHSRJ010000004">
    <property type="protein sequence ID" value="MFC6043977.1"/>
    <property type="molecule type" value="Genomic_DNA"/>
</dbReference>
<feature type="region of interest" description="Disordered" evidence="1">
    <location>
        <begin position="121"/>
        <end position="141"/>
    </location>
</feature>
<dbReference type="Proteomes" id="UP001596135">
    <property type="component" value="Unassembled WGS sequence"/>
</dbReference>
<feature type="domain" description="Acetyl xylan esterase" evidence="2">
    <location>
        <begin position="3"/>
        <end position="316"/>
    </location>
</feature>
<evidence type="ECO:0000259" key="2">
    <source>
        <dbReference type="Pfam" id="PF05448"/>
    </source>
</evidence>
<dbReference type="InterPro" id="IPR029058">
    <property type="entry name" value="AB_hydrolase_fold"/>
</dbReference>
<reference evidence="4" key="1">
    <citation type="journal article" date="2019" name="Int. J. Syst. Evol. Microbiol.">
        <title>The Global Catalogue of Microorganisms (GCM) 10K type strain sequencing project: providing services to taxonomists for standard genome sequencing and annotation.</title>
        <authorList>
            <consortium name="The Broad Institute Genomics Platform"/>
            <consortium name="The Broad Institute Genome Sequencing Center for Infectious Disease"/>
            <person name="Wu L."/>
            <person name="Ma J."/>
        </authorList>
    </citation>
    <scope>NUCLEOTIDE SEQUENCE [LARGE SCALE GENOMIC DNA]</scope>
    <source>
        <strain evidence="4">CCUG 54522</strain>
    </source>
</reference>
<dbReference type="InterPro" id="IPR039069">
    <property type="entry name" value="CE7"/>
</dbReference>
<dbReference type="SUPFAM" id="SSF53474">
    <property type="entry name" value="alpha/beta-Hydrolases"/>
    <property type="match status" value="1"/>
</dbReference>
<dbReference type="InterPro" id="IPR008391">
    <property type="entry name" value="AXE1_dom"/>
</dbReference>
<name>A0ABW1LL45_9ACTN</name>
<dbReference type="PANTHER" id="PTHR40111">
    <property type="entry name" value="CEPHALOSPORIN-C DEACETYLASE"/>
    <property type="match status" value="1"/>
</dbReference>
<evidence type="ECO:0000313" key="4">
    <source>
        <dbReference type="Proteomes" id="UP001596135"/>
    </source>
</evidence>
<dbReference type="RefSeq" id="WP_379154517.1">
    <property type="nucleotide sequence ID" value="NZ_JBHSRJ010000004.1"/>
</dbReference>
<proteinExistence type="predicted"/>
<accession>A0ABW1LL45</accession>
<protein>
    <submittedName>
        <fullName evidence="3">Acetylxylan esterase</fullName>
    </submittedName>
</protein>
<dbReference type="PANTHER" id="PTHR40111:SF1">
    <property type="entry name" value="CEPHALOSPORIN-C DEACETYLASE"/>
    <property type="match status" value="1"/>
</dbReference>